<keyword evidence="1" id="KW-0862">Zinc</keyword>
<protein>
    <recommendedName>
        <fullName evidence="3">C3H1-type domain-containing protein</fullName>
    </recommendedName>
</protein>
<evidence type="ECO:0000256" key="2">
    <source>
        <dbReference type="SAM" id="MobiDB-lite"/>
    </source>
</evidence>
<comment type="caution">
    <text evidence="4">The sequence shown here is derived from an EMBL/GenBank/DDBJ whole genome shotgun (WGS) entry which is preliminary data.</text>
</comment>
<feature type="compositionally biased region" description="Polar residues" evidence="2">
    <location>
        <begin position="324"/>
        <end position="337"/>
    </location>
</feature>
<feature type="zinc finger region" description="C3H1-type" evidence="1">
    <location>
        <begin position="263"/>
        <end position="292"/>
    </location>
</feature>
<organism evidence="4 5">
    <name type="scientific">Pleurostoma richardsiae</name>
    <dbReference type="NCBI Taxonomy" id="41990"/>
    <lineage>
        <taxon>Eukaryota</taxon>
        <taxon>Fungi</taxon>
        <taxon>Dikarya</taxon>
        <taxon>Ascomycota</taxon>
        <taxon>Pezizomycotina</taxon>
        <taxon>Sordariomycetes</taxon>
        <taxon>Sordariomycetidae</taxon>
        <taxon>Calosphaeriales</taxon>
        <taxon>Pleurostomataceae</taxon>
        <taxon>Pleurostoma</taxon>
    </lineage>
</organism>
<feature type="compositionally biased region" description="Basic and acidic residues" evidence="2">
    <location>
        <begin position="48"/>
        <end position="66"/>
    </location>
</feature>
<feature type="compositionally biased region" description="Basic and acidic residues" evidence="2">
    <location>
        <begin position="359"/>
        <end position="371"/>
    </location>
</feature>
<dbReference type="GO" id="GO:0008270">
    <property type="term" value="F:zinc ion binding"/>
    <property type="evidence" value="ECO:0007669"/>
    <property type="project" value="UniProtKB-KW"/>
</dbReference>
<feature type="region of interest" description="Disordered" evidence="2">
    <location>
        <begin position="321"/>
        <end position="442"/>
    </location>
</feature>
<evidence type="ECO:0000313" key="5">
    <source>
        <dbReference type="Proteomes" id="UP001174694"/>
    </source>
</evidence>
<dbReference type="InterPro" id="IPR000571">
    <property type="entry name" value="Znf_CCCH"/>
</dbReference>
<sequence>MSSPDISYSSGASVTSTRDTSPDSPHGARDATTLATRLDLYKLTDPVDMDRNPFHTANERRERTRLTLDPQQRSQQANLGRGLPTPNPLPPRSIASTNWRAAPSPSIMDNNIVSASSPSDAQFTAFGPLSTSNSTTYNNILGLQREAHNMADIHITDHQMDEVYSYCVAREDGQFTRLVPVDMLPRISGIPPRSPDADGMIVLPTPRKVAPHGQPSYSQSLQLATMTPPASPVGGSSTDIQSRIDSIIAASPAPPAAAQNSNKRTKIYCDKWIHDGTCAFTQQGCKYKHEMPTDKETQEKLGLFHGFPAWWKKLQIEQQRPIAPSSNSPLPLDTSTRIGHAPPHQRPSPTHQAAQALRQPERPQEHHHPEGHGPVPFLSPRGGFSRGPRHYQGRLPNNSFQTSPFGPIAPPSKADAEARTELAQLQPSGANPLRPPTKTPTSNLYLMLETLDSTETRVLDDEADEETTHN</sequence>
<feature type="region of interest" description="Disordered" evidence="2">
    <location>
        <begin position="46"/>
        <end position="102"/>
    </location>
</feature>
<dbReference type="Proteomes" id="UP001174694">
    <property type="component" value="Unassembled WGS sequence"/>
</dbReference>
<dbReference type="PROSITE" id="PS50103">
    <property type="entry name" value="ZF_C3H1"/>
    <property type="match status" value="1"/>
</dbReference>
<evidence type="ECO:0000313" key="4">
    <source>
        <dbReference type="EMBL" id="KAJ9156515.1"/>
    </source>
</evidence>
<evidence type="ECO:0000256" key="1">
    <source>
        <dbReference type="PROSITE-ProRule" id="PRU00723"/>
    </source>
</evidence>
<keyword evidence="1" id="KW-0863">Zinc-finger</keyword>
<keyword evidence="5" id="KW-1185">Reference proteome</keyword>
<dbReference type="AlphaFoldDB" id="A0AA38S5A8"/>
<feature type="compositionally biased region" description="Polar residues" evidence="2">
    <location>
        <begin position="1"/>
        <end position="23"/>
    </location>
</feature>
<feature type="compositionally biased region" description="Polar residues" evidence="2">
    <location>
        <begin position="395"/>
        <end position="404"/>
    </location>
</feature>
<feature type="domain" description="C3H1-type" evidence="3">
    <location>
        <begin position="263"/>
        <end position="292"/>
    </location>
</feature>
<keyword evidence="1" id="KW-0479">Metal-binding</keyword>
<accession>A0AA38S5A8</accession>
<feature type="compositionally biased region" description="Polar residues" evidence="2">
    <location>
        <begin position="69"/>
        <end position="78"/>
    </location>
</feature>
<proteinExistence type="predicted"/>
<reference evidence="4" key="1">
    <citation type="submission" date="2022-07" db="EMBL/GenBank/DDBJ databases">
        <title>Fungi with potential for degradation of polypropylene.</title>
        <authorList>
            <person name="Gostincar C."/>
        </authorList>
    </citation>
    <scope>NUCLEOTIDE SEQUENCE</scope>
    <source>
        <strain evidence="4">EXF-13308</strain>
    </source>
</reference>
<name>A0AA38S5A8_9PEZI</name>
<gene>
    <name evidence="4" type="ORF">NKR23_g1316</name>
</gene>
<feature type="region of interest" description="Disordered" evidence="2">
    <location>
        <begin position="1"/>
        <end position="33"/>
    </location>
</feature>
<dbReference type="EMBL" id="JANBVO010000002">
    <property type="protein sequence ID" value="KAJ9156515.1"/>
    <property type="molecule type" value="Genomic_DNA"/>
</dbReference>
<evidence type="ECO:0000259" key="3">
    <source>
        <dbReference type="PROSITE" id="PS50103"/>
    </source>
</evidence>